<proteinExistence type="predicted"/>
<dbReference type="InterPro" id="IPR036388">
    <property type="entry name" value="WH-like_DNA-bd_sf"/>
</dbReference>
<dbReference type="GO" id="GO:0006950">
    <property type="term" value="P:response to stress"/>
    <property type="evidence" value="ECO:0007669"/>
    <property type="project" value="TreeGrafter"/>
</dbReference>
<keyword evidence="1" id="KW-0805">Transcription regulation</keyword>
<dbReference type="PANTHER" id="PTHR33164:SF64">
    <property type="entry name" value="TRANSCRIPTIONAL REGULATOR SLYA"/>
    <property type="match status" value="1"/>
</dbReference>
<keyword evidence="2" id="KW-0238">DNA-binding</keyword>
<dbReference type="GO" id="GO:0003677">
    <property type="term" value="F:DNA binding"/>
    <property type="evidence" value="ECO:0007669"/>
    <property type="project" value="UniProtKB-KW"/>
</dbReference>
<accession>A0A853F358</accession>
<dbReference type="PANTHER" id="PTHR33164">
    <property type="entry name" value="TRANSCRIPTIONAL REGULATOR, MARR FAMILY"/>
    <property type="match status" value="1"/>
</dbReference>
<dbReference type="EMBL" id="JACBYE010000075">
    <property type="protein sequence ID" value="NYS95438.1"/>
    <property type="molecule type" value="Genomic_DNA"/>
</dbReference>
<gene>
    <name evidence="5" type="ORF">HZZ10_18190</name>
</gene>
<keyword evidence="6" id="KW-1185">Reference proteome</keyword>
<dbReference type="SUPFAM" id="SSF46785">
    <property type="entry name" value="Winged helix' DNA-binding domain"/>
    <property type="match status" value="1"/>
</dbReference>
<name>A0A853F358_9MICO</name>
<dbReference type="SMART" id="SM00347">
    <property type="entry name" value="HTH_MARR"/>
    <property type="match status" value="1"/>
</dbReference>
<dbReference type="Gene3D" id="1.10.10.10">
    <property type="entry name" value="Winged helix-like DNA-binding domain superfamily/Winged helix DNA-binding domain"/>
    <property type="match status" value="1"/>
</dbReference>
<dbReference type="InterPro" id="IPR039422">
    <property type="entry name" value="MarR/SlyA-like"/>
</dbReference>
<evidence type="ECO:0000256" key="1">
    <source>
        <dbReference type="ARBA" id="ARBA00023015"/>
    </source>
</evidence>
<comment type="caution">
    <text evidence="5">The sequence shown here is derived from an EMBL/GenBank/DDBJ whole genome shotgun (WGS) entry which is preliminary data.</text>
</comment>
<dbReference type="RefSeq" id="WP_179914594.1">
    <property type="nucleotide sequence ID" value="NZ_JACBYE010000075.1"/>
</dbReference>
<dbReference type="PRINTS" id="PR00598">
    <property type="entry name" value="HTHMARR"/>
</dbReference>
<organism evidence="5 6">
    <name type="scientific">Sanguibacter inulinus</name>
    <dbReference type="NCBI Taxonomy" id="60922"/>
    <lineage>
        <taxon>Bacteria</taxon>
        <taxon>Bacillati</taxon>
        <taxon>Actinomycetota</taxon>
        <taxon>Actinomycetes</taxon>
        <taxon>Micrococcales</taxon>
        <taxon>Sanguibacteraceae</taxon>
        <taxon>Sanguibacter</taxon>
    </lineage>
</organism>
<keyword evidence="3" id="KW-0804">Transcription</keyword>
<dbReference type="InterPro" id="IPR036390">
    <property type="entry name" value="WH_DNA-bd_sf"/>
</dbReference>
<dbReference type="Pfam" id="PF12802">
    <property type="entry name" value="MarR_2"/>
    <property type="match status" value="1"/>
</dbReference>
<evidence type="ECO:0000259" key="4">
    <source>
        <dbReference type="PROSITE" id="PS50995"/>
    </source>
</evidence>
<feature type="domain" description="HTH marR-type" evidence="4">
    <location>
        <begin position="1"/>
        <end position="142"/>
    </location>
</feature>
<dbReference type="InterPro" id="IPR000835">
    <property type="entry name" value="HTH_MarR-typ"/>
</dbReference>
<evidence type="ECO:0000256" key="3">
    <source>
        <dbReference type="ARBA" id="ARBA00023163"/>
    </source>
</evidence>
<reference evidence="5 6" key="1">
    <citation type="submission" date="2020-07" db="EMBL/GenBank/DDBJ databases">
        <title>MOT database genomes.</title>
        <authorList>
            <person name="Joseph S."/>
            <person name="Aduse-Opoku J."/>
            <person name="Hashim A."/>
            <person name="Wade W."/>
            <person name="Curtis M."/>
        </authorList>
    </citation>
    <scope>NUCLEOTIDE SEQUENCE [LARGE SCALE GENOMIC DNA]</scope>
    <source>
        <strain evidence="5 6">DSM 100099</strain>
    </source>
</reference>
<dbReference type="PROSITE" id="PS50995">
    <property type="entry name" value="HTH_MARR_2"/>
    <property type="match status" value="1"/>
</dbReference>
<sequence>MDTAPVDTTDRSLGWPLGVLLRGYEAVVGTELDGLPHRHRGYQVMQEVVHGEQPSQLALAVHLGIDRTVMTYLIDDLVAEGLVERQPNPADRRQRKIVATPLGLTRLAETCTRVAAAEERVLGALDPGEQAAFREMLLRVAGSVRDVDGTTDPCAVAAATLDAQPVPGRGDRG</sequence>
<evidence type="ECO:0000313" key="5">
    <source>
        <dbReference type="EMBL" id="NYS95438.1"/>
    </source>
</evidence>
<dbReference type="GO" id="GO:0003700">
    <property type="term" value="F:DNA-binding transcription factor activity"/>
    <property type="evidence" value="ECO:0007669"/>
    <property type="project" value="InterPro"/>
</dbReference>
<protein>
    <submittedName>
        <fullName evidence="5">Winged helix-turn-helix transcriptional regulator</fullName>
    </submittedName>
</protein>
<evidence type="ECO:0000313" key="6">
    <source>
        <dbReference type="Proteomes" id="UP000561011"/>
    </source>
</evidence>
<dbReference type="AlphaFoldDB" id="A0A853F358"/>
<evidence type="ECO:0000256" key="2">
    <source>
        <dbReference type="ARBA" id="ARBA00023125"/>
    </source>
</evidence>
<dbReference type="Proteomes" id="UP000561011">
    <property type="component" value="Unassembled WGS sequence"/>
</dbReference>